<comment type="caution">
    <text evidence="2">The sequence shown here is derived from an EMBL/GenBank/DDBJ whole genome shotgun (WGS) entry which is preliminary data.</text>
</comment>
<dbReference type="EMBL" id="NEVT01000003">
    <property type="protein sequence ID" value="OZI79841.1"/>
    <property type="molecule type" value="Genomic_DNA"/>
</dbReference>
<protein>
    <submittedName>
        <fullName evidence="2">Uncharacterized protein</fullName>
    </submittedName>
</protein>
<name>A0A261W1C9_9BORD</name>
<sequence length="69" mass="7364">MQKGIRHANQHDGRDGSRPSQAGDLDSPEGKATQFDGNPNPQGDDESGVLKPRDDTPAVLRKRSGPRSG</sequence>
<dbReference type="RefSeq" id="WP_051439335.1">
    <property type="nucleotide sequence ID" value="NZ_NEVT01000003.1"/>
</dbReference>
<dbReference type="Proteomes" id="UP000215633">
    <property type="component" value="Unassembled WGS sequence"/>
</dbReference>
<feature type="region of interest" description="Disordered" evidence="1">
    <location>
        <begin position="1"/>
        <end position="69"/>
    </location>
</feature>
<gene>
    <name evidence="2" type="ORF">CAL24_07955</name>
</gene>
<evidence type="ECO:0000313" key="3">
    <source>
        <dbReference type="Proteomes" id="UP000215633"/>
    </source>
</evidence>
<feature type="compositionally biased region" description="Basic residues" evidence="1">
    <location>
        <begin position="60"/>
        <end position="69"/>
    </location>
</feature>
<evidence type="ECO:0000256" key="1">
    <source>
        <dbReference type="SAM" id="MobiDB-lite"/>
    </source>
</evidence>
<accession>A0A261W1C9</accession>
<organism evidence="2 3">
    <name type="scientific">Bordetella genomosp. 2</name>
    <dbReference type="NCBI Taxonomy" id="1983456"/>
    <lineage>
        <taxon>Bacteria</taxon>
        <taxon>Pseudomonadati</taxon>
        <taxon>Pseudomonadota</taxon>
        <taxon>Betaproteobacteria</taxon>
        <taxon>Burkholderiales</taxon>
        <taxon>Alcaligenaceae</taxon>
        <taxon>Bordetella</taxon>
    </lineage>
</organism>
<reference evidence="3" key="1">
    <citation type="submission" date="2017-05" db="EMBL/GenBank/DDBJ databases">
        <title>Complete and WGS of Bordetella genogroups.</title>
        <authorList>
            <person name="Spilker T."/>
            <person name="Lipuma J."/>
        </authorList>
    </citation>
    <scope>NUCLEOTIDE SEQUENCE [LARGE SCALE GENOMIC DNA]</scope>
    <source>
        <strain evidence="3">AU8256</strain>
    </source>
</reference>
<evidence type="ECO:0000313" key="2">
    <source>
        <dbReference type="EMBL" id="OZI79841.1"/>
    </source>
</evidence>
<dbReference type="AlphaFoldDB" id="A0A261W1C9"/>
<keyword evidence="3" id="KW-1185">Reference proteome</keyword>
<proteinExistence type="predicted"/>